<reference evidence="4 5" key="1">
    <citation type="journal article" date="2011" name="Science">
        <title>The ecoresponsive genome of Daphnia pulex.</title>
        <authorList>
            <person name="Colbourne J.K."/>
            <person name="Pfrender M.E."/>
            <person name="Gilbert D."/>
            <person name="Thomas W.K."/>
            <person name="Tucker A."/>
            <person name="Oakley T.H."/>
            <person name="Tokishita S."/>
            <person name="Aerts A."/>
            <person name="Arnold G.J."/>
            <person name="Basu M.K."/>
            <person name="Bauer D.J."/>
            <person name="Caceres C.E."/>
            <person name="Carmel L."/>
            <person name="Casola C."/>
            <person name="Choi J.H."/>
            <person name="Detter J.C."/>
            <person name="Dong Q."/>
            <person name="Dusheyko S."/>
            <person name="Eads B.D."/>
            <person name="Frohlich T."/>
            <person name="Geiler-Samerotte K.A."/>
            <person name="Gerlach D."/>
            <person name="Hatcher P."/>
            <person name="Jogdeo S."/>
            <person name="Krijgsveld J."/>
            <person name="Kriventseva E.V."/>
            <person name="Kultz D."/>
            <person name="Laforsch C."/>
            <person name="Lindquist E."/>
            <person name="Lopez J."/>
            <person name="Manak J.R."/>
            <person name="Muller J."/>
            <person name="Pangilinan J."/>
            <person name="Patwardhan R.P."/>
            <person name="Pitluck S."/>
            <person name="Pritham E.J."/>
            <person name="Rechtsteiner A."/>
            <person name="Rho M."/>
            <person name="Rogozin I.B."/>
            <person name="Sakarya O."/>
            <person name="Salamov A."/>
            <person name="Schaack S."/>
            <person name="Shapiro H."/>
            <person name="Shiga Y."/>
            <person name="Skalitzky C."/>
            <person name="Smith Z."/>
            <person name="Souvorov A."/>
            <person name="Sung W."/>
            <person name="Tang Z."/>
            <person name="Tsuchiya D."/>
            <person name="Tu H."/>
            <person name="Vos H."/>
            <person name="Wang M."/>
            <person name="Wolf Y.I."/>
            <person name="Yamagata H."/>
            <person name="Yamada T."/>
            <person name="Ye Y."/>
            <person name="Shaw J.R."/>
            <person name="Andrews J."/>
            <person name="Crease T.J."/>
            <person name="Tang H."/>
            <person name="Lucas S.M."/>
            <person name="Robertson H.M."/>
            <person name="Bork P."/>
            <person name="Koonin E.V."/>
            <person name="Zdobnov E.M."/>
            <person name="Grigoriev I.V."/>
            <person name="Lynch M."/>
            <person name="Boore J.L."/>
        </authorList>
    </citation>
    <scope>NUCLEOTIDE SEQUENCE [LARGE SCALE GENOMIC DNA]</scope>
</reference>
<evidence type="ECO:0000313" key="5">
    <source>
        <dbReference type="Proteomes" id="UP000000305"/>
    </source>
</evidence>
<keyword evidence="1" id="KW-0862">Zinc</keyword>
<organism evidence="4 5">
    <name type="scientific">Daphnia pulex</name>
    <name type="common">Water flea</name>
    <dbReference type="NCBI Taxonomy" id="6669"/>
    <lineage>
        <taxon>Eukaryota</taxon>
        <taxon>Metazoa</taxon>
        <taxon>Ecdysozoa</taxon>
        <taxon>Arthropoda</taxon>
        <taxon>Crustacea</taxon>
        <taxon>Branchiopoda</taxon>
        <taxon>Diplostraca</taxon>
        <taxon>Cladocera</taxon>
        <taxon>Anomopoda</taxon>
        <taxon>Daphniidae</taxon>
        <taxon>Daphnia</taxon>
    </lineage>
</organism>
<dbReference type="AlphaFoldDB" id="E9HZM1"/>
<dbReference type="InterPro" id="IPR001878">
    <property type="entry name" value="Znf_CCHC"/>
</dbReference>
<feature type="compositionally biased region" description="Basic and acidic residues" evidence="2">
    <location>
        <begin position="74"/>
        <end position="87"/>
    </location>
</feature>
<proteinExistence type="predicted"/>
<dbReference type="PhylomeDB" id="E9HZM1"/>
<dbReference type="HOGENOM" id="CLU_1190900_0_0_1"/>
<evidence type="ECO:0000256" key="1">
    <source>
        <dbReference type="PROSITE-ProRule" id="PRU00047"/>
    </source>
</evidence>
<evidence type="ECO:0000256" key="2">
    <source>
        <dbReference type="SAM" id="MobiDB-lite"/>
    </source>
</evidence>
<feature type="region of interest" description="Disordered" evidence="2">
    <location>
        <begin position="1"/>
        <end position="31"/>
    </location>
</feature>
<evidence type="ECO:0000313" key="4">
    <source>
        <dbReference type="EMBL" id="EFX62809.1"/>
    </source>
</evidence>
<keyword evidence="1" id="KW-0863">Zinc-finger</keyword>
<feature type="compositionally biased region" description="Polar residues" evidence="2">
    <location>
        <begin position="90"/>
        <end position="102"/>
    </location>
</feature>
<gene>
    <name evidence="4" type="ORF">DAPPUDRAFT_269678</name>
</gene>
<dbReference type="SMART" id="SM00343">
    <property type="entry name" value="ZnF_C2HC"/>
    <property type="match status" value="1"/>
</dbReference>
<name>E9HZM1_DAPPU</name>
<sequence>MEQNEDKSLKATIAGISAHEDEQDVELQRQKNKLSKLEKQLAELNIDPTAQQETPAVVLPTVAITEAYNRHRSPSGDRRRSHSEGRIRFQQPSQQRQNTDSSYSRDRAQAEIGTIQILMCDSVENRPHHVKIIPVAKRDQRSAPANYRPINSNFRPAPYNGARPRTNGGYEQQREVRNRRDIECYACGKRGHYARECRTNPPGAPQQQQ</sequence>
<dbReference type="PROSITE" id="PS50158">
    <property type="entry name" value="ZF_CCHC"/>
    <property type="match status" value="1"/>
</dbReference>
<keyword evidence="5" id="KW-1185">Reference proteome</keyword>
<dbReference type="InParanoid" id="E9HZM1"/>
<dbReference type="Gene3D" id="4.10.60.10">
    <property type="entry name" value="Zinc finger, CCHC-type"/>
    <property type="match status" value="1"/>
</dbReference>
<dbReference type="Pfam" id="PF00098">
    <property type="entry name" value="zf-CCHC"/>
    <property type="match status" value="1"/>
</dbReference>
<feature type="region of interest" description="Disordered" evidence="2">
    <location>
        <begin position="65"/>
        <end position="107"/>
    </location>
</feature>
<feature type="region of interest" description="Disordered" evidence="2">
    <location>
        <begin position="143"/>
        <end position="174"/>
    </location>
</feature>
<dbReference type="KEGG" id="dpx:DAPPUDRAFT_269678"/>
<keyword evidence="1" id="KW-0479">Metal-binding</keyword>
<dbReference type="Proteomes" id="UP000000305">
    <property type="component" value="Unassembled WGS sequence"/>
</dbReference>
<dbReference type="GO" id="GO:0008270">
    <property type="term" value="F:zinc ion binding"/>
    <property type="evidence" value="ECO:0007669"/>
    <property type="project" value="UniProtKB-KW"/>
</dbReference>
<dbReference type="SUPFAM" id="SSF57756">
    <property type="entry name" value="Retrovirus zinc finger-like domains"/>
    <property type="match status" value="1"/>
</dbReference>
<dbReference type="OrthoDB" id="430476at2759"/>
<protein>
    <recommendedName>
        <fullName evidence="3">CCHC-type domain-containing protein</fullName>
    </recommendedName>
</protein>
<feature type="domain" description="CCHC-type" evidence="3">
    <location>
        <begin position="184"/>
        <end position="198"/>
    </location>
</feature>
<accession>E9HZM1</accession>
<evidence type="ECO:0000259" key="3">
    <source>
        <dbReference type="PROSITE" id="PS50158"/>
    </source>
</evidence>
<dbReference type="EMBL" id="GL733370">
    <property type="protein sequence ID" value="EFX62809.1"/>
    <property type="molecule type" value="Genomic_DNA"/>
</dbReference>
<dbReference type="InterPro" id="IPR036875">
    <property type="entry name" value="Znf_CCHC_sf"/>
</dbReference>
<dbReference type="GO" id="GO:0003676">
    <property type="term" value="F:nucleic acid binding"/>
    <property type="evidence" value="ECO:0007669"/>
    <property type="project" value="InterPro"/>
</dbReference>